<keyword evidence="3" id="KW-1185">Reference proteome</keyword>
<feature type="region of interest" description="Disordered" evidence="1">
    <location>
        <begin position="91"/>
        <end position="112"/>
    </location>
</feature>
<dbReference type="SUPFAM" id="SSF48576">
    <property type="entry name" value="Terpenoid synthases"/>
    <property type="match status" value="1"/>
</dbReference>
<organism evidence="2 3">
    <name type="scientific">Streptomyces yaizuensis</name>
    <dbReference type="NCBI Taxonomy" id="2989713"/>
    <lineage>
        <taxon>Bacteria</taxon>
        <taxon>Bacillati</taxon>
        <taxon>Actinomycetota</taxon>
        <taxon>Actinomycetes</taxon>
        <taxon>Kitasatosporales</taxon>
        <taxon>Streptomycetaceae</taxon>
        <taxon>Streptomyces</taxon>
    </lineage>
</organism>
<gene>
    <name evidence="2" type="ORF">SYYSPA8_00205</name>
</gene>
<accession>A0ABQ5NR77</accession>
<dbReference type="Gene3D" id="1.10.600.10">
    <property type="entry name" value="Farnesyl Diphosphate Synthase"/>
    <property type="match status" value="1"/>
</dbReference>
<protein>
    <submittedName>
        <fullName evidence="2">Polyprenyl synthetase family protein</fullName>
    </submittedName>
</protein>
<evidence type="ECO:0000313" key="2">
    <source>
        <dbReference type="EMBL" id="GLF92660.1"/>
    </source>
</evidence>
<dbReference type="EMBL" id="BSBI01000001">
    <property type="protein sequence ID" value="GLF92660.1"/>
    <property type="molecule type" value="Genomic_DNA"/>
</dbReference>
<dbReference type="InterPro" id="IPR008949">
    <property type="entry name" value="Isoprenoid_synthase_dom_sf"/>
</dbReference>
<dbReference type="RefSeq" id="WP_323444788.1">
    <property type="nucleotide sequence ID" value="NZ_BSBI01000001.1"/>
</dbReference>
<proteinExistence type="predicted"/>
<evidence type="ECO:0000256" key="1">
    <source>
        <dbReference type="SAM" id="MobiDB-lite"/>
    </source>
</evidence>
<dbReference type="Proteomes" id="UP001291653">
    <property type="component" value="Unassembled WGS sequence"/>
</dbReference>
<sequence>MASAQPDPLLPPGGGAPAAPDARLADLIIRELDRRLPAGAGRTLAGGAPAAPAGPDGLLRPLLLVRSALATGGSLARVLPAAVGLEYVHSGGARHPSADGDRADRAVPGAPGPRTAIHDRLGSATAVVLATTPFHTWFEALSECAARGVPEDRIILACRIHAAAARAVRAGTAGERGRTGPPDAAGWLDAARLITAAPFAAACRIGATLAGAPAEGAAALAVYGEHLGMALRIQYVLRPFTLSPHGDGNGHRAQDPGDHRIARTLPVLLAHDLADPAQRLALDGALAAAPGPGPARAIHALVVETGGHLAAAGLGRRHAIRAAGALTALPDNAHRRRLLALVPAPAGPGPFQ</sequence>
<feature type="compositionally biased region" description="Basic and acidic residues" evidence="1">
    <location>
        <begin position="96"/>
        <end position="105"/>
    </location>
</feature>
<evidence type="ECO:0000313" key="3">
    <source>
        <dbReference type="Proteomes" id="UP001291653"/>
    </source>
</evidence>
<name>A0ABQ5NR77_9ACTN</name>
<comment type="caution">
    <text evidence="2">The sequence shown here is derived from an EMBL/GenBank/DDBJ whole genome shotgun (WGS) entry which is preliminary data.</text>
</comment>
<reference evidence="2 3" key="1">
    <citation type="submission" date="2022-10" db="EMBL/GenBank/DDBJ databases">
        <title>Draft genome sequence of Streptomyces sp. YSPA8.</title>
        <authorList>
            <person name="Moriuchi R."/>
            <person name="Dohra H."/>
            <person name="Yamamura H."/>
            <person name="Kodani S."/>
        </authorList>
    </citation>
    <scope>NUCLEOTIDE SEQUENCE [LARGE SCALE GENOMIC DNA]</scope>
    <source>
        <strain evidence="2 3">YSPA8</strain>
    </source>
</reference>